<evidence type="ECO:0000313" key="2">
    <source>
        <dbReference type="Proteomes" id="UP001597387"/>
    </source>
</evidence>
<reference evidence="2" key="1">
    <citation type="journal article" date="2019" name="Int. J. Syst. Evol. Microbiol.">
        <title>The Global Catalogue of Microorganisms (GCM) 10K type strain sequencing project: providing services to taxonomists for standard genome sequencing and annotation.</title>
        <authorList>
            <consortium name="The Broad Institute Genomics Platform"/>
            <consortium name="The Broad Institute Genome Sequencing Center for Infectious Disease"/>
            <person name="Wu L."/>
            <person name="Ma J."/>
        </authorList>
    </citation>
    <scope>NUCLEOTIDE SEQUENCE [LARGE SCALE GENOMIC DNA]</scope>
    <source>
        <strain evidence="2">KCTC 42217</strain>
    </source>
</reference>
<sequence>MEKNEDIQGAFFCVPDITGFTKFIATSDLSFSSDFIPGLLRRLISANIINMNVGEIEGDAIFFYKTGRLPSIHRVAKQCRLLFQTFHDYLKAVEKDDPENFARHLADGQMGLKIIIHYGEIMAANIKGRTKLIGQNVIIAHKLLKNKIQEGEYVLLTQDYINKLKVKDISPWFPWGDVKQGSETYEYLGEVKYSYIPFEINEVFSNVLMIDKKTS</sequence>
<evidence type="ECO:0000313" key="1">
    <source>
        <dbReference type="EMBL" id="MFD2160896.1"/>
    </source>
</evidence>
<dbReference type="Proteomes" id="UP001597387">
    <property type="component" value="Unassembled WGS sequence"/>
</dbReference>
<proteinExistence type="predicted"/>
<comment type="caution">
    <text evidence="1">The sequence shown here is derived from an EMBL/GenBank/DDBJ whole genome shotgun (WGS) entry which is preliminary data.</text>
</comment>
<name>A0ABW4ZGB1_9SPHI</name>
<gene>
    <name evidence="1" type="ORF">ACFSJU_00690</name>
</gene>
<dbReference type="Pfam" id="PF10851">
    <property type="entry name" value="DUF2652"/>
    <property type="match status" value="1"/>
</dbReference>
<dbReference type="RefSeq" id="WP_255902293.1">
    <property type="nucleotide sequence ID" value="NZ_JAFMZO010000002.1"/>
</dbReference>
<dbReference type="InterPro" id="IPR029787">
    <property type="entry name" value="Nucleotide_cyclase"/>
</dbReference>
<dbReference type="Gene3D" id="3.30.70.1230">
    <property type="entry name" value="Nucleotide cyclase"/>
    <property type="match status" value="1"/>
</dbReference>
<organism evidence="1 2">
    <name type="scientific">Paradesertivirga mongoliensis</name>
    <dbReference type="NCBI Taxonomy" id="2100740"/>
    <lineage>
        <taxon>Bacteria</taxon>
        <taxon>Pseudomonadati</taxon>
        <taxon>Bacteroidota</taxon>
        <taxon>Sphingobacteriia</taxon>
        <taxon>Sphingobacteriales</taxon>
        <taxon>Sphingobacteriaceae</taxon>
        <taxon>Paradesertivirga</taxon>
    </lineage>
</organism>
<keyword evidence="2" id="KW-1185">Reference proteome</keyword>
<dbReference type="EMBL" id="JBHUHZ010000001">
    <property type="protein sequence ID" value="MFD2160896.1"/>
    <property type="molecule type" value="Genomic_DNA"/>
</dbReference>
<dbReference type="InterPro" id="IPR020503">
    <property type="entry name" value="Uncharacterised_Rv2561"/>
</dbReference>
<protein>
    <submittedName>
        <fullName evidence="1">DUF2652 domain-containing protein</fullName>
    </submittedName>
</protein>
<dbReference type="SUPFAM" id="SSF55073">
    <property type="entry name" value="Nucleotide cyclase"/>
    <property type="match status" value="1"/>
</dbReference>
<accession>A0ABW4ZGB1</accession>